<dbReference type="Proteomes" id="UP001500839">
    <property type="component" value="Unassembled WGS sequence"/>
</dbReference>
<keyword evidence="1" id="KW-0732">Signal</keyword>
<evidence type="ECO:0000313" key="4">
    <source>
        <dbReference type="Proteomes" id="UP001500839"/>
    </source>
</evidence>
<protein>
    <submittedName>
        <fullName evidence="3">Thiamine ABC transporter substrate-binding protein</fullName>
    </submittedName>
</protein>
<evidence type="ECO:0000256" key="2">
    <source>
        <dbReference type="SAM" id="MobiDB-lite"/>
    </source>
</evidence>
<dbReference type="RefSeq" id="WP_200176247.1">
    <property type="nucleotide sequence ID" value="NZ_BAABKQ010000001.1"/>
</dbReference>
<proteinExistence type="predicted"/>
<organism evidence="3 4">
    <name type="scientific">Tomitella cavernea</name>
    <dbReference type="NCBI Taxonomy" id="1387982"/>
    <lineage>
        <taxon>Bacteria</taxon>
        <taxon>Bacillati</taxon>
        <taxon>Actinomycetota</taxon>
        <taxon>Actinomycetes</taxon>
        <taxon>Mycobacteriales</taxon>
        <taxon>Tomitella</taxon>
    </lineage>
</organism>
<keyword evidence="4" id="KW-1185">Reference proteome</keyword>
<evidence type="ECO:0000256" key="1">
    <source>
        <dbReference type="ARBA" id="ARBA00022729"/>
    </source>
</evidence>
<gene>
    <name evidence="3" type="ORF">GCM10023353_16230</name>
</gene>
<dbReference type="PANTHER" id="PTHR30006:SF2">
    <property type="entry name" value="ABC TRANSPORTER SUBSTRATE-BINDING PROTEIN"/>
    <property type="match status" value="1"/>
</dbReference>
<dbReference type="PANTHER" id="PTHR30006">
    <property type="entry name" value="THIAMINE-BINDING PERIPLASMIC PROTEIN-RELATED"/>
    <property type="match status" value="1"/>
</dbReference>
<dbReference type="InterPro" id="IPR005948">
    <property type="entry name" value="ThiB-like"/>
</dbReference>
<dbReference type="NCBIfam" id="TIGR01254">
    <property type="entry name" value="sfuA"/>
    <property type="match status" value="1"/>
</dbReference>
<sequence>MNERAIAKSRVGRSIRRSRRPLAALTMVVAVAAAAGCSLSGGGAGTGDGPLVLVTHDSFALSEGVLDGFTAQTGVDVEVRSSGDAGRLASELVLTKGDPLGDVAFGIDNTFASRVIGQGVFEPYVSPAAQDGAQDYAVPGSDELTAVDYGDVCLNIDTGWFERHGITAPASIADLTRPEYKDLTVVENPATSSPGLAFLLATIVTQSGGPGQAAAPAEPDKPAEPDAPERAEESAQDGGWQEYWRALRGNGLKVVDGWTQAYTVEFSGSSGDGPRPIVVSYASSPPAEAGADGSAPPTRALADSCFRQVEYAGVLSGTDRPEAARELVDFLLSPAVQQDLPGQMYVFPVQRGTPLPPVFAEYAAQPAHVLSMDPARIGAHRDAWIRQWRDIVLG</sequence>
<dbReference type="Pfam" id="PF13343">
    <property type="entry name" value="SBP_bac_6"/>
    <property type="match status" value="1"/>
</dbReference>
<accession>A0ABP9CPT7</accession>
<name>A0ABP9CPT7_9ACTN</name>
<feature type="compositionally biased region" description="Basic and acidic residues" evidence="2">
    <location>
        <begin position="218"/>
        <end position="233"/>
    </location>
</feature>
<comment type="caution">
    <text evidence="3">The sequence shown here is derived from an EMBL/GenBank/DDBJ whole genome shotgun (WGS) entry which is preliminary data.</text>
</comment>
<reference evidence="4" key="1">
    <citation type="journal article" date="2019" name="Int. J. Syst. Evol. Microbiol.">
        <title>The Global Catalogue of Microorganisms (GCM) 10K type strain sequencing project: providing services to taxonomists for standard genome sequencing and annotation.</title>
        <authorList>
            <consortium name="The Broad Institute Genomics Platform"/>
            <consortium name="The Broad Institute Genome Sequencing Center for Infectious Disease"/>
            <person name="Wu L."/>
            <person name="Ma J."/>
        </authorList>
    </citation>
    <scope>NUCLEOTIDE SEQUENCE [LARGE SCALE GENOMIC DNA]</scope>
    <source>
        <strain evidence="4">JCM 18542</strain>
    </source>
</reference>
<dbReference type="EMBL" id="BAABKQ010000001">
    <property type="protein sequence ID" value="GAA4812227.1"/>
    <property type="molecule type" value="Genomic_DNA"/>
</dbReference>
<evidence type="ECO:0000313" key="3">
    <source>
        <dbReference type="EMBL" id="GAA4812227.1"/>
    </source>
</evidence>
<feature type="region of interest" description="Disordered" evidence="2">
    <location>
        <begin position="208"/>
        <end position="239"/>
    </location>
</feature>
<dbReference type="SUPFAM" id="SSF53850">
    <property type="entry name" value="Periplasmic binding protein-like II"/>
    <property type="match status" value="1"/>
</dbReference>
<dbReference type="Gene3D" id="3.40.190.10">
    <property type="entry name" value="Periplasmic binding protein-like II"/>
    <property type="match status" value="2"/>
</dbReference>